<comment type="caution">
    <text evidence="1">The sequence shown here is derived from an EMBL/GenBank/DDBJ whole genome shotgun (WGS) entry which is preliminary data.</text>
</comment>
<proteinExistence type="predicted"/>
<gene>
    <name evidence="1" type="ORF">JKJ07_31605</name>
</gene>
<name>A0ABS1VWN3_9ACTN</name>
<dbReference type="Proteomes" id="UP000598996">
    <property type="component" value="Unassembled WGS sequence"/>
</dbReference>
<dbReference type="RefSeq" id="WP_202995517.1">
    <property type="nucleotide sequence ID" value="NZ_JAENHO010000009.1"/>
</dbReference>
<evidence type="ECO:0000313" key="2">
    <source>
        <dbReference type="Proteomes" id="UP000598996"/>
    </source>
</evidence>
<dbReference type="InterPro" id="IPR011009">
    <property type="entry name" value="Kinase-like_dom_sf"/>
</dbReference>
<sequence>MTTERLRRHAAVAAKLSALSDDRLAELVGEDAKAGIGGSTTTIAVDGGPVFVKRVPLTDLELEHPGSTANLFGLPTFYQYGIGSAGFGVWRELAAHTMTTRWVLGGQYDGFPLLHHWRVLRQAAQGDGELERWIEHWDGNEAVRSRLQAIGAATAAVVLFLEHIPHTVDAWLKNHPAYEMVDDELRRGTEFLRSRGFTHFDAHFHNLLTDGNRLYFADFGLATHTGFAHSADEAAFLARHAGYDRAYTRMHLTTWLISNLLGVPWWESLAHLRAHATELDLPEPAARIVASHTEVALRMDDFARELEHTSKRTPYPEGL</sequence>
<organism evidence="1 2">
    <name type="scientific">Paractinoplanes lichenicola</name>
    <dbReference type="NCBI Taxonomy" id="2802976"/>
    <lineage>
        <taxon>Bacteria</taxon>
        <taxon>Bacillati</taxon>
        <taxon>Actinomycetota</taxon>
        <taxon>Actinomycetes</taxon>
        <taxon>Micromonosporales</taxon>
        <taxon>Micromonosporaceae</taxon>
        <taxon>Paractinoplanes</taxon>
    </lineage>
</organism>
<dbReference type="SUPFAM" id="SSF56112">
    <property type="entry name" value="Protein kinase-like (PK-like)"/>
    <property type="match status" value="1"/>
</dbReference>
<dbReference type="EMBL" id="JAENHO010000009">
    <property type="protein sequence ID" value="MBL7258867.1"/>
    <property type="molecule type" value="Genomic_DNA"/>
</dbReference>
<protein>
    <submittedName>
        <fullName evidence="1">Serine/threonine protein phosphatase</fullName>
    </submittedName>
</protein>
<keyword evidence="2" id="KW-1185">Reference proteome</keyword>
<accession>A0ABS1VWN3</accession>
<reference evidence="1 2" key="1">
    <citation type="submission" date="2021-01" db="EMBL/GenBank/DDBJ databases">
        <title>Actinoplanes sp. nov. LDG1-01 isolated from lichen.</title>
        <authorList>
            <person name="Saeng-In P."/>
            <person name="Phongsopitanun W."/>
            <person name="Kanchanasin P."/>
            <person name="Yuki M."/>
            <person name="Kudo T."/>
            <person name="Ohkuma M."/>
            <person name="Tanasupawat S."/>
        </authorList>
    </citation>
    <scope>NUCLEOTIDE SEQUENCE [LARGE SCALE GENOMIC DNA]</scope>
    <source>
        <strain evidence="1 2">LDG1-01</strain>
    </source>
</reference>
<evidence type="ECO:0000313" key="1">
    <source>
        <dbReference type="EMBL" id="MBL7258867.1"/>
    </source>
</evidence>